<evidence type="ECO:0000313" key="3">
    <source>
        <dbReference type="Proteomes" id="UP001150924"/>
    </source>
</evidence>
<keyword evidence="2" id="KW-0540">Nuclease</keyword>
<dbReference type="EMBL" id="JAPNKE010000002">
    <property type="protein sequence ID" value="MCY1011687.1"/>
    <property type="molecule type" value="Genomic_DNA"/>
</dbReference>
<sequence>MEISDSEFIVDDELPDDGIYEDDDGEYLEDDVVVVDDPGSGKQEEEDEFVDPFETPSDEGAPWLVPLPQVEVSRLDSGRSVHDPQWTRSVLTIDLSRTVDLGIATWNINHMNQTKPKYFSKKCSIGRLFNKNDWLDVLVLQEINQVSLKSLPDDIAGHDLQLMLGPHMVSIGPRGGKGQHEYYPIVYRGDRLACDRCWALHRGRWVACETGTTIFWTKPEHKRKNKQLRKYASYRPIVVYRLFNSNGGYFYVANVHTTPKGSGLSRKHEFDQIRFILDVARARQAVGEHWIVVGDYYLDPEASVIDRGHEQGRAGRFERAVTGRGLELVIPLSATNQTGLSSIREEYGIELDPDDEESEQDGDAKVEKKLLFAKLQEAAENKVFESSTPVPALERFLQQQKRKPKSKGASDNFLADRVVLFSSEGGKRIKVVLNKRADFFICTVGLVKRFCGLVSPVSGILHVDPNHNALNWWCTVSDHAPIGAIFCNQNYSPKLTAYELEFKQTYCEELDDSKMELEKIRARVKFEALQVLEGLLVKLEAYPTLDYTYLLSRRVCVYLTCMLRLVDVDLTAVSRPIPGDVGEEVVNNQALREFIQVHAFAKDTPRWSREQDNLVTMVYAAARAAHRCERISGYVVADFDFIDETDVYDDRFTEDL</sequence>
<dbReference type="RefSeq" id="WP_267774981.1">
    <property type="nucleotide sequence ID" value="NZ_JAPNKE010000002.1"/>
</dbReference>
<feature type="region of interest" description="Disordered" evidence="1">
    <location>
        <begin position="1"/>
        <end position="57"/>
    </location>
</feature>
<proteinExistence type="predicted"/>
<dbReference type="AlphaFoldDB" id="A0A9X3EWL5"/>
<feature type="compositionally biased region" description="Acidic residues" evidence="1">
    <location>
        <begin position="1"/>
        <end position="34"/>
    </location>
</feature>
<accession>A0A9X3EWL5</accession>
<dbReference type="GO" id="GO:0004519">
    <property type="term" value="F:endonuclease activity"/>
    <property type="evidence" value="ECO:0007669"/>
    <property type="project" value="UniProtKB-KW"/>
</dbReference>
<evidence type="ECO:0000313" key="2">
    <source>
        <dbReference type="EMBL" id="MCY1011687.1"/>
    </source>
</evidence>
<keyword evidence="2" id="KW-0255">Endonuclease</keyword>
<keyword evidence="3" id="KW-1185">Reference proteome</keyword>
<protein>
    <submittedName>
        <fullName evidence="2">Endonuclease/exonuclease/phosphatase family protein</fullName>
    </submittedName>
</protein>
<dbReference type="SUPFAM" id="SSF56219">
    <property type="entry name" value="DNase I-like"/>
    <property type="match status" value="1"/>
</dbReference>
<dbReference type="Proteomes" id="UP001150924">
    <property type="component" value="Unassembled WGS sequence"/>
</dbReference>
<comment type="caution">
    <text evidence="2">The sequence shown here is derived from an EMBL/GenBank/DDBJ whole genome shotgun (WGS) entry which is preliminary data.</text>
</comment>
<dbReference type="InterPro" id="IPR036691">
    <property type="entry name" value="Endo/exonu/phosph_ase_sf"/>
</dbReference>
<keyword evidence="2" id="KW-0378">Hydrolase</keyword>
<evidence type="ECO:0000256" key="1">
    <source>
        <dbReference type="SAM" id="MobiDB-lite"/>
    </source>
</evidence>
<reference evidence="2" key="1">
    <citation type="submission" date="2022-11" db="EMBL/GenBank/DDBJ databases">
        <title>Minimal conservation of predation-associated metabolite biosynthetic gene clusters underscores biosynthetic potential of Myxococcota including descriptions for ten novel species: Archangium lansinium sp. nov., Myxococcus landrumus sp. nov., Nannocystis bai.</title>
        <authorList>
            <person name="Ahearne A."/>
            <person name="Stevens C."/>
            <person name="Phillips K."/>
        </authorList>
    </citation>
    <scope>NUCLEOTIDE SEQUENCE</scope>
    <source>
        <strain evidence="2">Na p29</strain>
    </source>
</reference>
<gene>
    <name evidence="2" type="ORF">OV079_40225</name>
</gene>
<dbReference type="Gene3D" id="3.60.10.10">
    <property type="entry name" value="Endonuclease/exonuclease/phosphatase"/>
    <property type="match status" value="1"/>
</dbReference>
<name>A0A9X3EWL5_9BACT</name>
<organism evidence="2 3">
    <name type="scientific">Nannocystis pusilla</name>
    <dbReference type="NCBI Taxonomy" id="889268"/>
    <lineage>
        <taxon>Bacteria</taxon>
        <taxon>Pseudomonadati</taxon>
        <taxon>Myxococcota</taxon>
        <taxon>Polyangia</taxon>
        <taxon>Nannocystales</taxon>
        <taxon>Nannocystaceae</taxon>
        <taxon>Nannocystis</taxon>
    </lineage>
</organism>